<feature type="non-terminal residue" evidence="6">
    <location>
        <position position="75"/>
    </location>
</feature>
<dbReference type="SMART" id="SM00181">
    <property type="entry name" value="EGF"/>
    <property type="match status" value="2"/>
</dbReference>
<dbReference type="PROSITE" id="PS50026">
    <property type="entry name" value="EGF_3"/>
    <property type="match status" value="2"/>
</dbReference>
<comment type="caution">
    <text evidence="6">The sequence shown here is derived from an EMBL/GenBank/DDBJ whole genome shotgun (WGS) entry which is preliminary data.</text>
</comment>
<dbReference type="PANTHER" id="PTHR24049">
    <property type="entry name" value="CRUMBS FAMILY MEMBER"/>
    <property type="match status" value="1"/>
</dbReference>
<dbReference type="PROSITE" id="PS01186">
    <property type="entry name" value="EGF_2"/>
    <property type="match status" value="2"/>
</dbReference>
<dbReference type="Proteomes" id="UP000678393">
    <property type="component" value="Unassembled WGS sequence"/>
</dbReference>
<feature type="domain" description="EGF-like" evidence="5">
    <location>
        <begin position="1"/>
        <end position="31"/>
    </location>
</feature>
<dbReference type="InterPro" id="IPR000742">
    <property type="entry name" value="EGF"/>
</dbReference>
<sequence>DTRCNNGGRCLSQGTQARCECPQGFSGLYCDTDTRQADPCLNYRCSNGGQCYIQGVQPYCQCPRGYMGPRCENTS</sequence>
<comment type="caution">
    <text evidence="4">Lacks conserved residue(s) required for the propagation of feature annotation.</text>
</comment>
<protein>
    <recommendedName>
        <fullName evidence="5">EGF-like domain-containing protein</fullName>
    </recommendedName>
</protein>
<name>A0A8S3YF39_9EUPU</name>
<evidence type="ECO:0000313" key="6">
    <source>
        <dbReference type="EMBL" id="CAG5115028.1"/>
    </source>
</evidence>
<feature type="disulfide bond" evidence="4">
    <location>
        <begin position="62"/>
        <end position="71"/>
    </location>
</feature>
<dbReference type="PROSITE" id="PS00022">
    <property type="entry name" value="EGF_1"/>
    <property type="match status" value="2"/>
</dbReference>
<evidence type="ECO:0000256" key="1">
    <source>
        <dbReference type="ARBA" id="ARBA00022536"/>
    </source>
</evidence>
<dbReference type="Gene3D" id="2.10.25.10">
    <property type="entry name" value="Laminin"/>
    <property type="match status" value="2"/>
</dbReference>
<feature type="domain" description="EGF-like" evidence="5">
    <location>
        <begin position="36"/>
        <end position="72"/>
    </location>
</feature>
<dbReference type="InterPro" id="IPR051022">
    <property type="entry name" value="Notch_Cell-Fate_Det"/>
</dbReference>
<keyword evidence="1 4" id="KW-0245">EGF-like domain</keyword>
<keyword evidence="2" id="KW-0677">Repeat</keyword>
<feature type="non-terminal residue" evidence="6">
    <location>
        <position position="1"/>
    </location>
</feature>
<dbReference type="EMBL" id="CAJHNH020000069">
    <property type="protein sequence ID" value="CAG5115028.1"/>
    <property type="molecule type" value="Genomic_DNA"/>
</dbReference>
<accession>A0A8S3YF39</accession>
<feature type="disulfide bond" evidence="4">
    <location>
        <begin position="21"/>
        <end position="30"/>
    </location>
</feature>
<organism evidence="6 7">
    <name type="scientific">Candidula unifasciata</name>
    <dbReference type="NCBI Taxonomy" id="100452"/>
    <lineage>
        <taxon>Eukaryota</taxon>
        <taxon>Metazoa</taxon>
        <taxon>Spiralia</taxon>
        <taxon>Lophotrochozoa</taxon>
        <taxon>Mollusca</taxon>
        <taxon>Gastropoda</taxon>
        <taxon>Heterobranchia</taxon>
        <taxon>Euthyneura</taxon>
        <taxon>Panpulmonata</taxon>
        <taxon>Eupulmonata</taxon>
        <taxon>Stylommatophora</taxon>
        <taxon>Helicina</taxon>
        <taxon>Helicoidea</taxon>
        <taxon>Geomitridae</taxon>
        <taxon>Candidula</taxon>
    </lineage>
</organism>
<proteinExistence type="predicted"/>
<reference evidence="6" key="1">
    <citation type="submission" date="2021-04" db="EMBL/GenBank/DDBJ databases">
        <authorList>
            <consortium name="Molecular Ecology Group"/>
        </authorList>
    </citation>
    <scope>NUCLEOTIDE SEQUENCE</scope>
</reference>
<evidence type="ECO:0000256" key="3">
    <source>
        <dbReference type="ARBA" id="ARBA00023157"/>
    </source>
</evidence>
<evidence type="ECO:0000259" key="5">
    <source>
        <dbReference type="PROSITE" id="PS50026"/>
    </source>
</evidence>
<dbReference type="OrthoDB" id="6152810at2759"/>
<gene>
    <name evidence="6" type="ORF">CUNI_LOCUS586</name>
</gene>
<dbReference type="AlphaFoldDB" id="A0A8S3YF39"/>
<evidence type="ECO:0000256" key="4">
    <source>
        <dbReference type="PROSITE-ProRule" id="PRU00076"/>
    </source>
</evidence>
<dbReference type="SUPFAM" id="SSF57196">
    <property type="entry name" value="EGF/Laminin"/>
    <property type="match status" value="2"/>
</dbReference>
<keyword evidence="3 4" id="KW-1015">Disulfide bond</keyword>
<keyword evidence="7" id="KW-1185">Reference proteome</keyword>
<evidence type="ECO:0000313" key="7">
    <source>
        <dbReference type="Proteomes" id="UP000678393"/>
    </source>
</evidence>
<dbReference type="Pfam" id="PF00008">
    <property type="entry name" value="EGF"/>
    <property type="match status" value="2"/>
</dbReference>
<evidence type="ECO:0000256" key="2">
    <source>
        <dbReference type="ARBA" id="ARBA00022737"/>
    </source>
</evidence>
<dbReference type="PANTHER" id="PTHR24049:SF35">
    <property type="entry name" value="EGF-LIKE DOMAIN-CONTAINING PROTEIN"/>
    <property type="match status" value="1"/>
</dbReference>